<dbReference type="Pfam" id="PF00318">
    <property type="entry name" value="Ribosomal_S2"/>
    <property type="match status" value="1"/>
</dbReference>
<evidence type="ECO:0000256" key="7">
    <source>
        <dbReference type="SAM" id="MobiDB-lite"/>
    </source>
</evidence>
<sequence>MKELLEAGVHFGHQSKRWNPKMEKYIYSSRNNIHVIDLHKTIPLIEKAFDFVKNAIKNSNGTILFVGTKKQAQEAIEEEAKRCGMFYVKDRWLGGTLTNFKTLKKTIARMKEIEKLEADGMFEKLPRKEVATLRREHKKMIRGLGGVREMSKLPDIIFVVDSQNEITAIAEAKKLGIPVIAVVDTNCDPDDIDFPIPANDDAIRSIKLLASIIAEAVLVGRELAKPPEERTGEIAIPDETQGESKTPDNTEIETMEEALMLSEEERLSELLPTKIAEEKEDEERVGF</sequence>
<dbReference type="InterPro" id="IPR018130">
    <property type="entry name" value="Ribosomal_uS2_CS"/>
</dbReference>
<comment type="similarity">
    <text evidence="1 5 6">Belongs to the universal ribosomal protein uS2 family.</text>
</comment>
<dbReference type="PRINTS" id="PR00395">
    <property type="entry name" value="RIBOSOMALS2"/>
</dbReference>
<dbReference type="PROSITE" id="PS00963">
    <property type="entry name" value="RIBOSOMAL_S2_2"/>
    <property type="match status" value="1"/>
</dbReference>
<evidence type="ECO:0000313" key="8">
    <source>
        <dbReference type="EMBL" id="OGC25062.1"/>
    </source>
</evidence>
<dbReference type="STRING" id="1802579.A2310_00135"/>
<dbReference type="SUPFAM" id="SSF52313">
    <property type="entry name" value="Ribosomal protein S2"/>
    <property type="match status" value="1"/>
</dbReference>
<comment type="caution">
    <text evidence="8">The sequence shown here is derived from an EMBL/GenBank/DDBJ whole genome shotgun (WGS) entry which is preliminary data.</text>
</comment>
<feature type="region of interest" description="Disordered" evidence="7">
    <location>
        <begin position="228"/>
        <end position="250"/>
    </location>
</feature>
<keyword evidence="2 5" id="KW-0689">Ribosomal protein</keyword>
<dbReference type="InterPro" id="IPR005706">
    <property type="entry name" value="Ribosomal_uS2_bac/mit/plastid"/>
</dbReference>
<dbReference type="Gene3D" id="3.40.50.10490">
    <property type="entry name" value="Glucose-6-phosphate isomerase like protein, domain 1"/>
    <property type="match status" value="1"/>
</dbReference>
<protein>
    <recommendedName>
        <fullName evidence="4 5">Small ribosomal subunit protein uS2</fullName>
    </recommendedName>
</protein>
<proteinExistence type="inferred from homology"/>
<dbReference type="GO" id="GO:0006412">
    <property type="term" value="P:translation"/>
    <property type="evidence" value="ECO:0007669"/>
    <property type="project" value="UniProtKB-UniRule"/>
</dbReference>
<evidence type="ECO:0000256" key="1">
    <source>
        <dbReference type="ARBA" id="ARBA00006242"/>
    </source>
</evidence>
<dbReference type="Gene3D" id="1.10.287.610">
    <property type="entry name" value="Helix hairpin bin"/>
    <property type="match status" value="1"/>
</dbReference>
<dbReference type="FunFam" id="1.10.287.610:FF:000001">
    <property type="entry name" value="30S ribosomal protein S2"/>
    <property type="match status" value="1"/>
</dbReference>
<dbReference type="EMBL" id="MEUB01000004">
    <property type="protein sequence ID" value="OGC25062.1"/>
    <property type="molecule type" value="Genomic_DNA"/>
</dbReference>
<dbReference type="NCBIfam" id="TIGR01011">
    <property type="entry name" value="rpsB_bact"/>
    <property type="match status" value="1"/>
</dbReference>
<dbReference type="GO" id="GO:0022627">
    <property type="term" value="C:cytosolic small ribosomal subunit"/>
    <property type="evidence" value="ECO:0007669"/>
    <property type="project" value="TreeGrafter"/>
</dbReference>
<reference evidence="8 9" key="1">
    <citation type="journal article" date="2016" name="Nat. Commun.">
        <title>Thousands of microbial genomes shed light on interconnected biogeochemical processes in an aquifer system.</title>
        <authorList>
            <person name="Anantharaman K."/>
            <person name="Brown C.T."/>
            <person name="Hug L.A."/>
            <person name="Sharon I."/>
            <person name="Castelle C.J."/>
            <person name="Probst A.J."/>
            <person name="Thomas B.C."/>
            <person name="Singh A."/>
            <person name="Wilkins M.J."/>
            <person name="Karaoz U."/>
            <person name="Brodie E.L."/>
            <person name="Williams K.H."/>
            <person name="Hubbard S.S."/>
            <person name="Banfield J.F."/>
        </authorList>
    </citation>
    <scope>NUCLEOTIDE SEQUENCE [LARGE SCALE GENOMIC DNA]</scope>
</reference>
<dbReference type="InterPro" id="IPR023591">
    <property type="entry name" value="Ribosomal_uS2_flav_dom_sf"/>
</dbReference>
<gene>
    <name evidence="5" type="primary">rpsB</name>
    <name evidence="8" type="ORF">A2310_00135</name>
</gene>
<dbReference type="PANTHER" id="PTHR12534">
    <property type="entry name" value="30S RIBOSOMAL PROTEIN S2 PROKARYOTIC AND ORGANELLAR"/>
    <property type="match status" value="1"/>
</dbReference>
<evidence type="ECO:0000313" key="9">
    <source>
        <dbReference type="Proteomes" id="UP000178417"/>
    </source>
</evidence>
<dbReference type="AlphaFoldDB" id="A0A1F4SX94"/>
<organism evidence="8 9">
    <name type="scientific">candidate division WOR-1 bacterium RIFOXYB2_FULL_37_13</name>
    <dbReference type="NCBI Taxonomy" id="1802579"/>
    <lineage>
        <taxon>Bacteria</taxon>
        <taxon>Bacillati</taxon>
        <taxon>Saganbacteria</taxon>
    </lineage>
</organism>
<evidence type="ECO:0000256" key="6">
    <source>
        <dbReference type="RuleBase" id="RU003631"/>
    </source>
</evidence>
<evidence type="ECO:0000256" key="4">
    <source>
        <dbReference type="ARBA" id="ARBA00035256"/>
    </source>
</evidence>
<accession>A0A1F4SX94</accession>
<dbReference type="PANTHER" id="PTHR12534:SF0">
    <property type="entry name" value="SMALL RIBOSOMAL SUBUNIT PROTEIN US2M"/>
    <property type="match status" value="1"/>
</dbReference>
<name>A0A1F4SX94_UNCSA</name>
<keyword evidence="3 5" id="KW-0687">Ribonucleoprotein</keyword>
<evidence type="ECO:0000256" key="5">
    <source>
        <dbReference type="HAMAP-Rule" id="MF_00291"/>
    </source>
</evidence>
<evidence type="ECO:0000256" key="3">
    <source>
        <dbReference type="ARBA" id="ARBA00023274"/>
    </source>
</evidence>
<dbReference type="GO" id="GO:0003735">
    <property type="term" value="F:structural constituent of ribosome"/>
    <property type="evidence" value="ECO:0007669"/>
    <property type="project" value="InterPro"/>
</dbReference>
<feature type="region of interest" description="Disordered" evidence="7">
    <location>
        <begin position="263"/>
        <end position="287"/>
    </location>
</feature>
<dbReference type="HAMAP" id="MF_00291_B">
    <property type="entry name" value="Ribosomal_uS2_B"/>
    <property type="match status" value="1"/>
</dbReference>
<dbReference type="PROSITE" id="PS00962">
    <property type="entry name" value="RIBOSOMAL_S2_1"/>
    <property type="match status" value="1"/>
</dbReference>
<evidence type="ECO:0000256" key="2">
    <source>
        <dbReference type="ARBA" id="ARBA00022980"/>
    </source>
</evidence>
<dbReference type="Proteomes" id="UP000178417">
    <property type="component" value="Unassembled WGS sequence"/>
</dbReference>
<dbReference type="InterPro" id="IPR001865">
    <property type="entry name" value="Ribosomal_uS2"/>
</dbReference>
<dbReference type="CDD" id="cd01425">
    <property type="entry name" value="RPS2"/>
    <property type="match status" value="1"/>
</dbReference>